<dbReference type="Proteomes" id="UP001530377">
    <property type="component" value="Unassembled WGS sequence"/>
</dbReference>
<dbReference type="AlphaFoldDB" id="A0ABD3SRH1"/>
<name>A0ABD3SRH1_9STRA</name>
<evidence type="ECO:0000313" key="1">
    <source>
        <dbReference type="EMBL" id="KAL3827189.1"/>
    </source>
</evidence>
<keyword evidence="2" id="KW-1185">Reference proteome</keyword>
<gene>
    <name evidence="1" type="ORF">ACHAXA_006744</name>
</gene>
<comment type="caution">
    <text evidence="1">The sequence shown here is derived from an EMBL/GenBank/DDBJ whole genome shotgun (WGS) entry which is preliminary data.</text>
</comment>
<sequence length="149" mass="16205">MSSSSDESPVLVNREAFVRAIDIMKSDMGMEIFSEGQRPMYAIGRLVARLPLEFVSGIRLADCETLTLISQLKESVVDETGIQSLDTIVAIRAGDDGCGGYGYEGFTVGASIADTAQTYTDAIKYAMLNNFKHIELEVNRLVPLISSSE</sequence>
<protein>
    <submittedName>
        <fullName evidence="1">Uncharacterized protein</fullName>
    </submittedName>
</protein>
<evidence type="ECO:0000313" key="2">
    <source>
        <dbReference type="Proteomes" id="UP001530377"/>
    </source>
</evidence>
<dbReference type="EMBL" id="JALLPB020000007">
    <property type="protein sequence ID" value="KAL3827189.1"/>
    <property type="molecule type" value="Genomic_DNA"/>
</dbReference>
<proteinExistence type="predicted"/>
<reference evidence="1 2" key="1">
    <citation type="submission" date="2024-10" db="EMBL/GenBank/DDBJ databases">
        <title>Updated reference genomes for cyclostephanoid diatoms.</title>
        <authorList>
            <person name="Roberts W.R."/>
            <person name="Alverson A.J."/>
        </authorList>
    </citation>
    <scope>NUCLEOTIDE SEQUENCE [LARGE SCALE GENOMIC DNA]</scope>
    <source>
        <strain evidence="1 2">AJA228-03</strain>
    </source>
</reference>
<accession>A0ABD3SRH1</accession>
<organism evidence="1 2">
    <name type="scientific">Cyclostephanos tholiformis</name>
    <dbReference type="NCBI Taxonomy" id="382380"/>
    <lineage>
        <taxon>Eukaryota</taxon>
        <taxon>Sar</taxon>
        <taxon>Stramenopiles</taxon>
        <taxon>Ochrophyta</taxon>
        <taxon>Bacillariophyta</taxon>
        <taxon>Coscinodiscophyceae</taxon>
        <taxon>Thalassiosirophycidae</taxon>
        <taxon>Stephanodiscales</taxon>
        <taxon>Stephanodiscaceae</taxon>
        <taxon>Cyclostephanos</taxon>
    </lineage>
</organism>